<protein>
    <submittedName>
        <fullName evidence="6">Putative deoR family transcriptional regulator</fullName>
    </submittedName>
</protein>
<dbReference type="InterPro" id="IPR018356">
    <property type="entry name" value="Tscrpt_reg_HTH_DeoR_CS"/>
</dbReference>
<dbReference type="InterPro" id="IPR014036">
    <property type="entry name" value="DeoR-like_C"/>
</dbReference>
<evidence type="ECO:0000313" key="6">
    <source>
        <dbReference type="EMBL" id="EAS49380.1"/>
    </source>
</evidence>
<dbReference type="PANTHER" id="PTHR30363">
    <property type="entry name" value="HTH-TYPE TRANSCRIPTIONAL REGULATOR SRLR-RELATED"/>
    <property type="match status" value="1"/>
</dbReference>
<feature type="domain" description="HTH deoR-type" evidence="5">
    <location>
        <begin position="6"/>
        <end position="61"/>
    </location>
</feature>
<keyword evidence="4" id="KW-0804">Transcription</keyword>
<dbReference type="OrthoDB" id="9797223at2"/>
<dbReference type="PROSITE" id="PS00894">
    <property type="entry name" value="HTH_DEOR_1"/>
    <property type="match status" value="1"/>
</dbReference>
<dbReference type="SMART" id="SM01134">
    <property type="entry name" value="DeoRC"/>
    <property type="match status" value="1"/>
</dbReference>
<evidence type="ECO:0000256" key="1">
    <source>
        <dbReference type="ARBA" id="ARBA00022491"/>
    </source>
</evidence>
<dbReference type="PRINTS" id="PR00037">
    <property type="entry name" value="HTHLACR"/>
</dbReference>
<comment type="caution">
    <text evidence="6">The sequence shown here is derived from an EMBL/GenBank/DDBJ whole genome shotgun (WGS) entry which is preliminary data.</text>
</comment>
<sequence length="257" mass="26626">MTSLLTGQRQAAIRERLARDGRVIAATMAREFSVSEDTIRRDLREMAAAGLCERVYGGALPLAPSGAPLASRQEKAGPAKAELARVAAGILPRDGTIFIDAGSTNIALARQIAPDLRATIVTNSPSVALAVPEAPGLRVVLVGGQFDPHTGACLGAKAVSDAERLCPDLVVLGACGVDPVEGVTAFSQEEAEFKRRMALSGRSVMVIATADKLGTVAPFRVIAASKMTRMVTEADAGPAILAAFADGGTDVVRVPVR</sequence>
<evidence type="ECO:0000313" key="7">
    <source>
        <dbReference type="Proteomes" id="UP000000321"/>
    </source>
</evidence>
<keyword evidence="2" id="KW-0805">Transcription regulation</keyword>
<dbReference type="SMART" id="SM00420">
    <property type="entry name" value="HTH_DEOR"/>
    <property type="match status" value="1"/>
</dbReference>
<evidence type="ECO:0000256" key="4">
    <source>
        <dbReference type="ARBA" id="ARBA00023163"/>
    </source>
</evidence>
<dbReference type="PANTHER" id="PTHR30363:SF4">
    <property type="entry name" value="GLYCEROL-3-PHOSPHATE REGULON REPRESSOR"/>
    <property type="match status" value="1"/>
</dbReference>
<dbReference type="GO" id="GO:0003700">
    <property type="term" value="F:DNA-binding transcription factor activity"/>
    <property type="evidence" value="ECO:0007669"/>
    <property type="project" value="InterPro"/>
</dbReference>
<name>Q1YG45_AURMS</name>
<proteinExistence type="predicted"/>
<keyword evidence="1" id="KW-0678">Repressor</keyword>
<dbReference type="Pfam" id="PF00455">
    <property type="entry name" value="DeoRC"/>
    <property type="match status" value="1"/>
</dbReference>
<dbReference type="InterPro" id="IPR036390">
    <property type="entry name" value="WH_DNA-bd_sf"/>
</dbReference>
<dbReference type="HOGENOM" id="CLU_060699_2_1_5"/>
<dbReference type="GO" id="GO:0003677">
    <property type="term" value="F:DNA binding"/>
    <property type="evidence" value="ECO:0007669"/>
    <property type="project" value="UniProtKB-KW"/>
</dbReference>
<accession>Q1YG45</accession>
<evidence type="ECO:0000256" key="2">
    <source>
        <dbReference type="ARBA" id="ARBA00023015"/>
    </source>
</evidence>
<dbReference type="SUPFAM" id="SSF100950">
    <property type="entry name" value="NagB/RpiA/CoA transferase-like"/>
    <property type="match status" value="1"/>
</dbReference>
<dbReference type="InterPro" id="IPR001034">
    <property type="entry name" value="DeoR_HTH"/>
</dbReference>
<keyword evidence="3" id="KW-0238">DNA-binding</keyword>
<dbReference type="InterPro" id="IPR037171">
    <property type="entry name" value="NagB/RpiA_transferase-like"/>
</dbReference>
<dbReference type="EMBL" id="AAPJ01000005">
    <property type="protein sequence ID" value="EAS49380.1"/>
    <property type="molecule type" value="Genomic_DNA"/>
</dbReference>
<dbReference type="RefSeq" id="WP_009210800.1">
    <property type="nucleotide sequence ID" value="NZ_BBWP01000010.1"/>
</dbReference>
<gene>
    <name evidence="6" type="ORF">SI859A1_02983</name>
</gene>
<dbReference type="AlphaFoldDB" id="Q1YG45"/>
<organism evidence="6 7">
    <name type="scientific">Aurantimonas manganoxydans (strain ATCC BAA-1229 / DSM 21871 / SI85-9A1)</name>
    <dbReference type="NCBI Taxonomy" id="287752"/>
    <lineage>
        <taxon>Bacteria</taxon>
        <taxon>Pseudomonadati</taxon>
        <taxon>Pseudomonadota</taxon>
        <taxon>Alphaproteobacteria</taxon>
        <taxon>Hyphomicrobiales</taxon>
        <taxon>Aurantimonadaceae</taxon>
        <taxon>Aurantimonas</taxon>
    </lineage>
</organism>
<evidence type="ECO:0000256" key="3">
    <source>
        <dbReference type="ARBA" id="ARBA00023125"/>
    </source>
</evidence>
<evidence type="ECO:0000259" key="5">
    <source>
        <dbReference type="PROSITE" id="PS51000"/>
    </source>
</evidence>
<dbReference type="Proteomes" id="UP000000321">
    <property type="component" value="Unassembled WGS sequence"/>
</dbReference>
<dbReference type="PROSITE" id="PS51000">
    <property type="entry name" value="HTH_DEOR_2"/>
    <property type="match status" value="1"/>
</dbReference>
<dbReference type="Pfam" id="PF08220">
    <property type="entry name" value="HTH_DeoR"/>
    <property type="match status" value="1"/>
</dbReference>
<dbReference type="BioCyc" id="AURANTIMONAS:SI859A1_02983-MONOMER"/>
<dbReference type="InterPro" id="IPR050313">
    <property type="entry name" value="Carb_Metab_HTH_regulators"/>
</dbReference>
<keyword evidence="7" id="KW-1185">Reference proteome</keyword>
<dbReference type="SUPFAM" id="SSF46785">
    <property type="entry name" value="Winged helix' DNA-binding domain"/>
    <property type="match status" value="1"/>
</dbReference>
<reference evidence="6 7" key="1">
    <citation type="journal article" date="2008" name="Appl. Environ. Microbiol.">
        <title>Genomic insights into Mn(II) oxidation by the marine alphaproteobacterium Aurantimonas sp. strain SI85-9A1.</title>
        <authorList>
            <person name="Dick G.J."/>
            <person name="Podell S."/>
            <person name="Johnson H.A."/>
            <person name="Rivera-Espinoza Y."/>
            <person name="Bernier-Latmani R."/>
            <person name="McCarthy J.K."/>
            <person name="Torpey J.W."/>
            <person name="Clement B.G."/>
            <person name="Gaasterland T."/>
            <person name="Tebo B.M."/>
        </authorList>
    </citation>
    <scope>NUCLEOTIDE SEQUENCE [LARGE SCALE GENOMIC DNA]</scope>
    <source>
        <strain evidence="6 7">SI85-9A1</strain>
    </source>
</reference>